<sequence>MRRRDFFKFGKKGIVPKTNWEMFLHRVQRLTFSDIKLIDTELQIACIEIKNPNLAQTLISICADHQVAFLYDKLVDIDSVSGRPILLVKVNNNSTPDFVSEGVCVADFTCLCGDLFEKGFNQFEFVPPELNLSQWFNEPSFHDSRPYYSITSGLMEIDTIFSNAMTARLGGFGLNSNIALGNALLNKSIPELFKISQTFEVTELLVSPVWPDELRFDSLFKNISDINLCRVFLGQRGSYIWGQRFYIKALPPKKISPKNIVTSEDEEQEFKINPIDLMELKEIIDPQGIFQYEDEFCEIRNRML</sequence>
<gene>
    <name evidence="1" type="ordered locus">TASI_1331</name>
</gene>
<evidence type="ECO:0000313" key="2">
    <source>
        <dbReference type="Proteomes" id="UP000009284"/>
    </source>
</evidence>
<evidence type="ECO:0000313" key="1">
    <source>
        <dbReference type="EMBL" id="AEP37074.1"/>
    </source>
</evidence>
<accession>G4QCA5</accession>
<dbReference type="HOGENOM" id="CLU_079817_0_0_4"/>
<reference key="1">
    <citation type="submission" date="2011-09" db="EMBL/GenBank/DDBJ databases">
        <title>Genomic characterization of the Taylorella genus.</title>
        <authorList>
            <person name="Hebert L."/>
            <person name="Moumen B."/>
            <person name="Pons N."/>
            <person name="Duquesne F."/>
            <person name="Breuil M.-F."/>
            <person name="Goux D."/>
            <person name="Batto J.-M."/>
            <person name="Renault P."/>
            <person name="Laugier C."/>
            <person name="Petry S."/>
        </authorList>
    </citation>
    <scope>NUCLEOTIDE SEQUENCE</scope>
    <source>
        <strain>MCE3</strain>
    </source>
</reference>
<dbReference type="Proteomes" id="UP000009284">
    <property type="component" value="Chromosome"/>
</dbReference>
<organism evidence="1 2">
    <name type="scientific">Taylorella asinigenitalis (strain MCE3)</name>
    <dbReference type="NCBI Taxonomy" id="1008459"/>
    <lineage>
        <taxon>Bacteria</taxon>
        <taxon>Pseudomonadati</taxon>
        <taxon>Pseudomonadota</taxon>
        <taxon>Betaproteobacteria</taxon>
        <taxon>Burkholderiales</taxon>
        <taxon>Alcaligenaceae</taxon>
        <taxon>Taylorella</taxon>
    </lineage>
</organism>
<dbReference type="STRING" id="1008459.TASI_1331"/>
<proteinExistence type="predicted"/>
<dbReference type="AlphaFoldDB" id="G4QCA5"/>
<protein>
    <submittedName>
        <fullName evidence="1">Uncharacterized protein</fullName>
    </submittedName>
</protein>
<reference evidence="1 2" key="2">
    <citation type="journal article" date="2012" name="PLoS ONE">
        <title>Genomic characterization of the taylorella genus.</title>
        <authorList>
            <person name="Hebert L."/>
            <person name="Moumen B."/>
            <person name="Pons N."/>
            <person name="Duquesne F."/>
            <person name="Breuil M.F."/>
            <person name="Goux D."/>
            <person name="Batto J.M."/>
            <person name="Laugier C."/>
            <person name="Renault P."/>
            <person name="Petry S."/>
        </authorList>
    </citation>
    <scope>NUCLEOTIDE SEQUENCE [LARGE SCALE GENOMIC DNA]</scope>
    <source>
        <strain evidence="1 2">MCE3</strain>
    </source>
</reference>
<dbReference type="eggNOG" id="COG0277">
    <property type="taxonomic scope" value="Bacteria"/>
</dbReference>
<dbReference type="KEGG" id="tas:TASI_1331"/>
<keyword evidence="2" id="KW-1185">Reference proteome</keyword>
<dbReference type="OrthoDB" id="8689618at2"/>
<dbReference type="EMBL" id="CP003059">
    <property type="protein sequence ID" value="AEP37074.1"/>
    <property type="molecule type" value="Genomic_DNA"/>
</dbReference>
<name>G4QCA5_TAYAM</name>